<dbReference type="Gene3D" id="3.90.79.10">
    <property type="entry name" value="Nucleoside Triphosphate Pyrophosphohydrolase"/>
    <property type="match status" value="1"/>
</dbReference>
<evidence type="ECO:0000256" key="1">
    <source>
        <dbReference type="ARBA" id="ARBA00022801"/>
    </source>
</evidence>
<dbReference type="PANTHER" id="PTHR21340:SF0">
    <property type="entry name" value="BIS(5'-NUCLEOSYL)-TETRAPHOSPHATASE [ASYMMETRICAL]"/>
    <property type="match status" value="1"/>
</dbReference>
<accession>A0A1F8B0D7</accession>
<protein>
    <recommendedName>
        <fullName evidence="2">Nudix hydrolase domain-containing protein</fullName>
    </recommendedName>
</protein>
<dbReference type="InterPro" id="IPR020084">
    <property type="entry name" value="NUDIX_hydrolase_CS"/>
</dbReference>
<dbReference type="EMBL" id="MGGZ01000009">
    <property type="protein sequence ID" value="OGM57483.1"/>
    <property type="molecule type" value="Genomic_DNA"/>
</dbReference>
<dbReference type="PROSITE" id="PS00893">
    <property type="entry name" value="NUDIX_BOX"/>
    <property type="match status" value="1"/>
</dbReference>
<gene>
    <name evidence="3" type="ORF">A3E46_00610</name>
</gene>
<dbReference type="InterPro" id="IPR015797">
    <property type="entry name" value="NUDIX_hydrolase-like_dom_sf"/>
</dbReference>
<keyword evidence="1" id="KW-0378">Hydrolase</keyword>
<dbReference type="PANTHER" id="PTHR21340">
    <property type="entry name" value="DIADENOSINE 5,5-P1,P4-TETRAPHOSPHATE PYROPHOSPHOHYDROLASE MUTT"/>
    <property type="match status" value="1"/>
</dbReference>
<name>A0A1F8B0D7_9BACT</name>
<dbReference type="GO" id="GO:0006754">
    <property type="term" value="P:ATP biosynthetic process"/>
    <property type="evidence" value="ECO:0007669"/>
    <property type="project" value="TreeGrafter"/>
</dbReference>
<dbReference type="InterPro" id="IPR051325">
    <property type="entry name" value="Nudix_hydrolase_domain"/>
</dbReference>
<comment type="caution">
    <text evidence="3">The sequence shown here is derived from an EMBL/GenBank/DDBJ whole genome shotgun (WGS) entry which is preliminary data.</text>
</comment>
<evidence type="ECO:0000259" key="2">
    <source>
        <dbReference type="PROSITE" id="PS51462"/>
    </source>
</evidence>
<evidence type="ECO:0000313" key="3">
    <source>
        <dbReference type="EMBL" id="OGM57483.1"/>
    </source>
</evidence>
<organism evidence="3 4">
    <name type="scientific">Candidatus Woesebacteria bacterium RIFCSPHIGHO2_12_FULL_46_16</name>
    <dbReference type="NCBI Taxonomy" id="1802513"/>
    <lineage>
        <taxon>Bacteria</taxon>
        <taxon>Candidatus Woeseibacteriota</taxon>
    </lineage>
</organism>
<proteinExistence type="predicted"/>
<dbReference type="GO" id="GO:0006167">
    <property type="term" value="P:AMP biosynthetic process"/>
    <property type="evidence" value="ECO:0007669"/>
    <property type="project" value="TreeGrafter"/>
</dbReference>
<dbReference type="CDD" id="cd02883">
    <property type="entry name" value="NUDIX_Hydrolase"/>
    <property type="match status" value="1"/>
</dbReference>
<sequence>MSDTLHAVGTIFVNNNDEILLLLREGSSREGGLWGLVGGEIDKGEDKLDTAIREIKEEIGVDIAPSALKFVKTYRYHWDKGDKNIEFETFKSDFKEGAELKLDTSENVKSMWILPEEAYKRKDLMIGLYKILSDLFNL</sequence>
<reference evidence="3 4" key="1">
    <citation type="journal article" date="2016" name="Nat. Commun.">
        <title>Thousands of microbial genomes shed light on interconnected biogeochemical processes in an aquifer system.</title>
        <authorList>
            <person name="Anantharaman K."/>
            <person name="Brown C.T."/>
            <person name="Hug L.A."/>
            <person name="Sharon I."/>
            <person name="Castelle C.J."/>
            <person name="Probst A.J."/>
            <person name="Thomas B.C."/>
            <person name="Singh A."/>
            <person name="Wilkins M.J."/>
            <person name="Karaoz U."/>
            <person name="Brodie E.L."/>
            <person name="Williams K.H."/>
            <person name="Hubbard S.S."/>
            <person name="Banfield J.F."/>
        </authorList>
    </citation>
    <scope>NUCLEOTIDE SEQUENCE [LARGE SCALE GENOMIC DNA]</scope>
</reference>
<dbReference type="SUPFAM" id="SSF55811">
    <property type="entry name" value="Nudix"/>
    <property type="match status" value="1"/>
</dbReference>
<dbReference type="InterPro" id="IPR000086">
    <property type="entry name" value="NUDIX_hydrolase_dom"/>
</dbReference>
<evidence type="ECO:0000313" key="4">
    <source>
        <dbReference type="Proteomes" id="UP000178313"/>
    </source>
</evidence>
<dbReference type="GO" id="GO:0004081">
    <property type="term" value="F:bis(5'-nucleosyl)-tetraphosphatase (asymmetrical) activity"/>
    <property type="evidence" value="ECO:0007669"/>
    <property type="project" value="TreeGrafter"/>
</dbReference>
<dbReference type="Pfam" id="PF00293">
    <property type="entry name" value="NUDIX"/>
    <property type="match status" value="1"/>
</dbReference>
<dbReference type="PROSITE" id="PS51462">
    <property type="entry name" value="NUDIX"/>
    <property type="match status" value="1"/>
</dbReference>
<dbReference type="AlphaFoldDB" id="A0A1F8B0D7"/>
<dbReference type="STRING" id="1802513.A3E46_00610"/>
<feature type="domain" description="Nudix hydrolase" evidence="2">
    <location>
        <begin position="4"/>
        <end position="137"/>
    </location>
</feature>
<dbReference type="Proteomes" id="UP000178313">
    <property type="component" value="Unassembled WGS sequence"/>
</dbReference>